<proteinExistence type="predicted"/>
<feature type="transmembrane region" description="Helical" evidence="1">
    <location>
        <begin position="177"/>
        <end position="201"/>
    </location>
</feature>
<keyword evidence="1" id="KW-0472">Membrane</keyword>
<feature type="transmembrane region" description="Helical" evidence="1">
    <location>
        <begin position="20"/>
        <end position="48"/>
    </location>
</feature>
<dbReference type="AlphaFoldDB" id="A0A9Q4FY46"/>
<dbReference type="RefSeq" id="WP_257820041.1">
    <property type="nucleotide sequence ID" value="NZ_JABXYM010000001.1"/>
</dbReference>
<accession>A0A9Q4FY46</accession>
<organism evidence="2 3">
    <name type="scientific">Salipaludibacillus agaradhaerens</name>
    <name type="common">Bacillus agaradhaerens</name>
    <dbReference type="NCBI Taxonomy" id="76935"/>
    <lineage>
        <taxon>Bacteria</taxon>
        <taxon>Bacillati</taxon>
        <taxon>Bacillota</taxon>
        <taxon>Bacilli</taxon>
        <taxon>Bacillales</taxon>
        <taxon>Bacillaceae</taxon>
    </lineage>
</organism>
<dbReference type="InterPro" id="IPR006938">
    <property type="entry name" value="DUF624"/>
</dbReference>
<keyword evidence="1" id="KW-1133">Transmembrane helix</keyword>
<comment type="caution">
    <text evidence="2">The sequence shown here is derived from an EMBL/GenBank/DDBJ whole genome shotgun (WGS) entry which is preliminary data.</text>
</comment>
<evidence type="ECO:0000313" key="2">
    <source>
        <dbReference type="EMBL" id="MCR6095343.1"/>
    </source>
</evidence>
<reference evidence="2" key="1">
    <citation type="submission" date="2020-06" db="EMBL/GenBank/DDBJ databases">
        <title>Insight into the genomes of haloalkaliphilic bacilli from Kenyan soda lakes.</title>
        <authorList>
            <person name="Mwirichia R."/>
            <person name="Villamizar G.C."/>
            <person name="Poehlein A."/>
            <person name="Mugweru J."/>
            <person name="Kipnyargis A."/>
            <person name="Kiplimo D."/>
            <person name="Orwa P."/>
            <person name="Daniel R."/>
        </authorList>
    </citation>
    <scope>NUCLEOTIDE SEQUENCE</scope>
    <source>
        <strain evidence="2">B1096_S55</strain>
    </source>
</reference>
<dbReference type="Proteomes" id="UP001057753">
    <property type="component" value="Unassembled WGS sequence"/>
</dbReference>
<protein>
    <submittedName>
        <fullName evidence="2">YesL family protein</fullName>
    </submittedName>
</protein>
<keyword evidence="1" id="KW-0812">Transmembrane</keyword>
<name>A0A9Q4FY46_SALAG</name>
<feature type="transmembrane region" description="Helical" evidence="1">
    <location>
        <begin position="145"/>
        <end position="171"/>
    </location>
</feature>
<gene>
    <name evidence="2" type="ORF">HXA33_02195</name>
</gene>
<dbReference type="EMBL" id="JABXYM010000001">
    <property type="protein sequence ID" value="MCR6095343.1"/>
    <property type="molecule type" value="Genomic_DNA"/>
</dbReference>
<feature type="transmembrane region" description="Helical" evidence="1">
    <location>
        <begin position="80"/>
        <end position="100"/>
    </location>
</feature>
<evidence type="ECO:0000313" key="3">
    <source>
        <dbReference type="Proteomes" id="UP001057753"/>
    </source>
</evidence>
<sequence>MEMSGLMGGFLRISEWIMRLAYANLVWLLFTLMGGIILGIFPATIALFTLTRKWLRGEPDTPVFATFFKTFKQEFLKGNLFALIFVAIAYVLFIDLQYLSIVTGHLYSFLFFVFVFVALLFVILFMYFFPVYVHFQLPFIHYLKYALLIGMTNLHLTIGTGIILALLYYLFMLIPGLVPFFSISIPAYVMMWSASTAFKLLERKREKILAKEALLQAE</sequence>
<keyword evidence="3" id="KW-1185">Reference proteome</keyword>
<dbReference type="Pfam" id="PF04854">
    <property type="entry name" value="DUF624"/>
    <property type="match status" value="1"/>
</dbReference>
<evidence type="ECO:0000256" key="1">
    <source>
        <dbReference type="SAM" id="Phobius"/>
    </source>
</evidence>
<feature type="transmembrane region" description="Helical" evidence="1">
    <location>
        <begin position="106"/>
        <end position="133"/>
    </location>
</feature>